<dbReference type="AlphaFoldDB" id="A0A0D0C3W4"/>
<protein>
    <submittedName>
        <fullName evidence="14">Unplaced genomic scaffold GYMLUscaffold_45, whole genome shotgun sequence</fullName>
    </submittedName>
</protein>
<dbReference type="CDD" id="cd11069">
    <property type="entry name" value="CYP_FUM15-like"/>
    <property type="match status" value="1"/>
</dbReference>
<dbReference type="Gene3D" id="1.10.630.10">
    <property type="entry name" value="Cytochrome P450"/>
    <property type="match status" value="1"/>
</dbReference>
<dbReference type="InterPro" id="IPR002403">
    <property type="entry name" value="Cyt_P450_E_grp-IV"/>
</dbReference>
<organism evidence="14 15">
    <name type="scientific">Collybiopsis luxurians FD-317 M1</name>
    <dbReference type="NCBI Taxonomy" id="944289"/>
    <lineage>
        <taxon>Eukaryota</taxon>
        <taxon>Fungi</taxon>
        <taxon>Dikarya</taxon>
        <taxon>Basidiomycota</taxon>
        <taxon>Agaricomycotina</taxon>
        <taxon>Agaricomycetes</taxon>
        <taxon>Agaricomycetidae</taxon>
        <taxon>Agaricales</taxon>
        <taxon>Marasmiineae</taxon>
        <taxon>Omphalotaceae</taxon>
        <taxon>Collybiopsis</taxon>
        <taxon>Collybiopsis luxurians</taxon>
    </lineage>
</organism>
<dbReference type="PANTHER" id="PTHR24305:SF166">
    <property type="entry name" value="CYTOCHROME P450 12A4, MITOCHONDRIAL-RELATED"/>
    <property type="match status" value="1"/>
</dbReference>
<proteinExistence type="inferred from homology"/>
<dbReference type="SUPFAM" id="SSF48264">
    <property type="entry name" value="Cytochrome P450"/>
    <property type="match status" value="1"/>
</dbReference>
<feature type="binding site" description="axial binding residue" evidence="13">
    <location>
        <position position="409"/>
    </location>
    <ligand>
        <name>heme</name>
        <dbReference type="ChEBI" id="CHEBI:30413"/>
    </ligand>
    <ligandPart>
        <name>Fe</name>
        <dbReference type="ChEBI" id="CHEBI:18248"/>
    </ligandPart>
</feature>
<comment type="cofactor">
    <cofactor evidence="1 13">
        <name>heme</name>
        <dbReference type="ChEBI" id="CHEBI:30413"/>
    </cofactor>
</comment>
<evidence type="ECO:0000256" key="1">
    <source>
        <dbReference type="ARBA" id="ARBA00001971"/>
    </source>
</evidence>
<keyword evidence="10 13" id="KW-0408">Iron</keyword>
<dbReference type="GO" id="GO:0004497">
    <property type="term" value="F:monooxygenase activity"/>
    <property type="evidence" value="ECO:0007669"/>
    <property type="project" value="UniProtKB-KW"/>
</dbReference>
<evidence type="ECO:0000256" key="2">
    <source>
        <dbReference type="ARBA" id="ARBA00004370"/>
    </source>
</evidence>
<name>A0A0D0C3W4_9AGAR</name>
<evidence type="ECO:0000256" key="8">
    <source>
        <dbReference type="ARBA" id="ARBA00022989"/>
    </source>
</evidence>
<comment type="similarity">
    <text evidence="4">Belongs to the cytochrome P450 family.</text>
</comment>
<dbReference type="HOGENOM" id="CLU_001570_5_11_1"/>
<keyword evidence="15" id="KW-1185">Reference proteome</keyword>
<evidence type="ECO:0000256" key="13">
    <source>
        <dbReference type="PIRSR" id="PIRSR602403-1"/>
    </source>
</evidence>
<evidence type="ECO:0000256" key="9">
    <source>
        <dbReference type="ARBA" id="ARBA00023002"/>
    </source>
</evidence>
<dbReference type="EMBL" id="KN834793">
    <property type="protein sequence ID" value="KIK57094.1"/>
    <property type="molecule type" value="Genomic_DNA"/>
</dbReference>
<evidence type="ECO:0000256" key="4">
    <source>
        <dbReference type="ARBA" id="ARBA00010617"/>
    </source>
</evidence>
<evidence type="ECO:0000256" key="7">
    <source>
        <dbReference type="ARBA" id="ARBA00022723"/>
    </source>
</evidence>
<dbReference type="Proteomes" id="UP000053593">
    <property type="component" value="Unassembled WGS sequence"/>
</dbReference>
<dbReference type="InterPro" id="IPR050121">
    <property type="entry name" value="Cytochrome_P450_monoxygenase"/>
</dbReference>
<keyword evidence="6" id="KW-0812">Transmembrane</keyword>
<evidence type="ECO:0000313" key="14">
    <source>
        <dbReference type="EMBL" id="KIK57094.1"/>
    </source>
</evidence>
<dbReference type="OrthoDB" id="1470350at2759"/>
<keyword evidence="11" id="KW-0503">Monooxygenase</keyword>
<evidence type="ECO:0000256" key="11">
    <source>
        <dbReference type="ARBA" id="ARBA00023033"/>
    </source>
</evidence>
<sequence>MARISGPFGGAGLYTYDPKAMHTVLVKEQDVFEEDEGFIKANLILFGEGLLGTLGHRHRKQRKMLNPVFSAAHMRDMVPTFFEIAHKLENTLKERLQTSKTREVDILSWMSRAALELIGQAGMGYSFDPLTSEEATHPYTKIVKNLLPTVMRMQFWFFIVLPLVSGIGSPSLRRFAVNILALPWSDLRQMRNMIDYMHDIASGIYESKKQAFEKGDEAVMQQIGNGKDLISILMMENMKATDEDRLEDHEVIAQNAMARLLHLLSRNPEAQDKLRNEIMEAKRLNGGQDLSYDDLVSLPYLDAVCRETLRLYAPVSTVTRTARQDAIIPLSKPLMGLDGMIMNEITVPKGTNIAVSILNSNRNTDLWGKDADEWKPERWLSPLPATVTDARIPGVYSHLMTFIGGGRSCIGFKFSQLEMKVVIAVLVESFKFSPSVHDAEIFWEMNSVSTPIVGKDQHPRLPIVISLAH</sequence>
<comment type="pathway">
    <text evidence="3">Secondary metabolite biosynthesis; terpenoid biosynthesis.</text>
</comment>
<evidence type="ECO:0000256" key="6">
    <source>
        <dbReference type="ARBA" id="ARBA00022692"/>
    </source>
</evidence>
<dbReference type="PRINTS" id="PR00385">
    <property type="entry name" value="P450"/>
</dbReference>
<keyword evidence="9" id="KW-0560">Oxidoreductase</keyword>
<dbReference type="GO" id="GO:0016705">
    <property type="term" value="F:oxidoreductase activity, acting on paired donors, with incorporation or reduction of molecular oxygen"/>
    <property type="evidence" value="ECO:0007669"/>
    <property type="project" value="InterPro"/>
</dbReference>
<dbReference type="GO" id="GO:0020037">
    <property type="term" value="F:heme binding"/>
    <property type="evidence" value="ECO:0007669"/>
    <property type="project" value="InterPro"/>
</dbReference>
<accession>A0A0D0C3W4</accession>
<keyword evidence="7 13" id="KW-0479">Metal-binding</keyword>
<dbReference type="Pfam" id="PF00067">
    <property type="entry name" value="p450"/>
    <property type="match status" value="1"/>
</dbReference>
<keyword evidence="8" id="KW-1133">Transmembrane helix</keyword>
<dbReference type="PANTHER" id="PTHR24305">
    <property type="entry name" value="CYTOCHROME P450"/>
    <property type="match status" value="1"/>
</dbReference>
<keyword evidence="5 13" id="KW-0349">Heme</keyword>
<dbReference type="PRINTS" id="PR00465">
    <property type="entry name" value="EP450IV"/>
</dbReference>
<reference evidence="14 15" key="1">
    <citation type="submission" date="2014-04" db="EMBL/GenBank/DDBJ databases">
        <title>Evolutionary Origins and Diversification of the Mycorrhizal Mutualists.</title>
        <authorList>
            <consortium name="DOE Joint Genome Institute"/>
            <consortium name="Mycorrhizal Genomics Consortium"/>
            <person name="Kohler A."/>
            <person name="Kuo A."/>
            <person name="Nagy L.G."/>
            <person name="Floudas D."/>
            <person name="Copeland A."/>
            <person name="Barry K.W."/>
            <person name="Cichocki N."/>
            <person name="Veneault-Fourrey C."/>
            <person name="LaButti K."/>
            <person name="Lindquist E.A."/>
            <person name="Lipzen A."/>
            <person name="Lundell T."/>
            <person name="Morin E."/>
            <person name="Murat C."/>
            <person name="Riley R."/>
            <person name="Ohm R."/>
            <person name="Sun H."/>
            <person name="Tunlid A."/>
            <person name="Henrissat B."/>
            <person name="Grigoriev I.V."/>
            <person name="Hibbett D.S."/>
            <person name="Martin F."/>
        </authorList>
    </citation>
    <scope>NUCLEOTIDE SEQUENCE [LARGE SCALE GENOMIC DNA]</scope>
    <source>
        <strain evidence="14 15">FD-317 M1</strain>
    </source>
</reference>
<evidence type="ECO:0000256" key="5">
    <source>
        <dbReference type="ARBA" id="ARBA00022617"/>
    </source>
</evidence>
<evidence type="ECO:0000256" key="3">
    <source>
        <dbReference type="ARBA" id="ARBA00004721"/>
    </source>
</evidence>
<comment type="subcellular location">
    <subcellularLocation>
        <location evidence="2">Membrane</location>
    </subcellularLocation>
</comment>
<dbReference type="GO" id="GO:0005506">
    <property type="term" value="F:iron ion binding"/>
    <property type="evidence" value="ECO:0007669"/>
    <property type="project" value="InterPro"/>
</dbReference>
<keyword evidence="12" id="KW-0472">Membrane</keyword>
<evidence type="ECO:0000313" key="15">
    <source>
        <dbReference type="Proteomes" id="UP000053593"/>
    </source>
</evidence>
<evidence type="ECO:0000256" key="12">
    <source>
        <dbReference type="ARBA" id="ARBA00023136"/>
    </source>
</evidence>
<gene>
    <name evidence="14" type="ORF">GYMLUDRAFT_46720</name>
</gene>
<dbReference type="GO" id="GO:0016020">
    <property type="term" value="C:membrane"/>
    <property type="evidence" value="ECO:0007669"/>
    <property type="project" value="UniProtKB-SubCell"/>
</dbReference>
<dbReference type="InterPro" id="IPR001128">
    <property type="entry name" value="Cyt_P450"/>
</dbReference>
<dbReference type="InterPro" id="IPR036396">
    <property type="entry name" value="Cyt_P450_sf"/>
</dbReference>
<evidence type="ECO:0000256" key="10">
    <source>
        <dbReference type="ARBA" id="ARBA00023004"/>
    </source>
</evidence>